<evidence type="ECO:0000256" key="12">
    <source>
        <dbReference type="PIRNR" id="PIRNR006769"/>
    </source>
</evidence>
<keyword evidence="6 12" id="KW-0686">Riboflavin biosynthesis</keyword>
<dbReference type="Pfam" id="PF00383">
    <property type="entry name" value="dCMP_cyt_deam_1"/>
    <property type="match status" value="1"/>
</dbReference>
<evidence type="ECO:0000256" key="15">
    <source>
        <dbReference type="PIRSR" id="PIRSR006769-3"/>
    </source>
</evidence>
<dbReference type="InterPro" id="IPR016192">
    <property type="entry name" value="APOBEC/CMP_deaminase_Zn-bd"/>
</dbReference>
<keyword evidence="18" id="KW-1185">Reference proteome</keyword>
<dbReference type="UniPathway" id="UPA00275">
    <property type="reaction ID" value="UER00401"/>
</dbReference>
<dbReference type="InterPro" id="IPR002734">
    <property type="entry name" value="RibDG_C"/>
</dbReference>
<dbReference type="PIRSF" id="PIRSF006769">
    <property type="entry name" value="RibD"/>
    <property type="match status" value="1"/>
</dbReference>
<keyword evidence="8 12" id="KW-0862">Zinc</keyword>
<dbReference type="GO" id="GO:0008703">
    <property type="term" value="F:5-amino-6-(5-phosphoribosylamino)uracil reductase activity"/>
    <property type="evidence" value="ECO:0007669"/>
    <property type="project" value="UniProtKB-EC"/>
</dbReference>
<feature type="binding site" evidence="14">
    <location>
        <position position="201"/>
    </location>
    <ligand>
        <name>NADP(+)</name>
        <dbReference type="ChEBI" id="CHEBI:58349"/>
    </ligand>
</feature>
<comment type="catalytic activity">
    <reaction evidence="12">
        <text>5-amino-6-(5-phospho-D-ribitylamino)uracil + NADP(+) = 5-amino-6-(5-phospho-D-ribosylamino)uracil + NADPH + H(+)</text>
        <dbReference type="Rhea" id="RHEA:17845"/>
        <dbReference type="ChEBI" id="CHEBI:15378"/>
        <dbReference type="ChEBI" id="CHEBI:57783"/>
        <dbReference type="ChEBI" id="CHEBI:58349"/>
        <dbReference type="ChEBI" id="CHEBI:58421"/>
        <dbReference type="ChEBI" id="CHEBI:58453"/>
        <dbReference type="EC" id="1.1.1.193"/>
    </reaction>
</comment>
<feature type="binding site" evidence="14">
    <location>
        <position position="189"/>
    </location>
    <ligand>
        <name>substrate</name>
    </ligand>
</feature>
<evidence type="ECO:0000256" key="13">
    <source>
        <dbReference type="PIRSR" id="PIRSR006769-1"/>
    </source>
</evidence>
<proteinExistence type="inferred from homology"/>
<dbReference type="InterPro" id="IPR002125">
    <property type="entry name" value="CMP_dCMP_dom"/>
</dbReference>
<reference evidence="17 18" key="1">
    <citation type="submission" date="2007-06" db="EMBL/GenBank/DDBJ databases">
        <authorList>
            <person name="Shimkets L."/>
            <person name="Ferriera S."/>
            <person name="Johnson J."/>
            <person name="Kravitz S."/>
            <person name="Beeson K."/>
            <person name="Sutton G."/>
            <person name="Rogers Y.-H."/>
            <person name="Friedman R."/>
            <person name="Frazier M."/>
            <person name="Venter J.C."/>
        </authorList>
    </citation>
    <scope>NUCLEOTIDE SEQUENCE [LARGE SCALE GENOMIC DNA]</scope>
    <source>
        <strain evidence="17 18">SIR-1</strain>
    </source>
</reference>
<evidence type="ECO:0000256" key="10">
    <source>
        <dbReference type="ARBA" id="ARBA00023002"/>
    </source>
</evidence>
<dbReference type="InterPro" id="IPR050765">
    <property type="entry name" value="Riboflavin_Biosynth_HTPR"/>
</dbReference>
<feature type="domain" description="CMP/dCMP-type deaminase" evidence="16">
    <location>
        <begin position="6"/>
        <end position="128"/>
    </location>
</feature>
<evidence type="ECO:0000256" key="9">
    <source>
        <dbReference type="ARBA" id="ARBA00022857"/>
    </source>
</evidence>
<dbReference type="NCBIfam" id="TIGR00227">
    <property type="entry name" value="ribD_Cterm"/>
    <property type="match status" value="1"/>
</dbReference>
<comment type="function">
    <text evidence="1 12">Converts 2,5-diamino-6-(ribosylamino)-4(3h)-pyrimidinone 5'-phosphate into 5-amino-6-(ribosylamino)-2,4(1h,3h)-pyrimidinedione 5'-phosphate.</text>
</comment>
<dbReference type="EC" id="3.5.4.26" evidence="12"/>
<dbReference type="Pfam" id="PF01872">
    <property type="entry name" value="RibD_C"/>
    <property type="match status" value="1"/>
</dbReference>
<comment type="caution">
    <text evidence="17">The sequence shown here is derived from an EMBL/GenBank/DDBJ whole genome shotgun (WGS) entry which is preliminary data.</text>
</comment>
<dbReference type="STRING" id="391625.PPSIR1_09920"/>
<sequence>MAAKQRDAAHWMGHALRLAKSGTGATYPNPCVGAVLVKKGVVVGRGRSDVTGGPHAEVRALRQAGAAARGAAMYVTLEPCSHRGRTPPCVDAIIEAGVRRVCIGVEDPAPHVGGKGIRKLRRAGLEVEVGVCGDQARSIHAHYLHHVATGRPFVTLKVASSIDGRLATASGDSKWITGAAARKSAHRLRALHHGIAVGSETVLRDNPGLDVRHVDGVDPIPVIFDSRLRVTAAKRAELKLMRAGVLVLYTARASKTAQARLARTPVEGVEVPGDAEGRVDIEAALELLGARELRSLMVEGGGKLLGSFVAADAFEELWVYRAPVILGEGRPILAGLAFDEVARAPRLRQHSTRKLGDDQLTVYARA</sequence>
<feature type="binding site" evidence="14">
    <location>
        <position position="173"/>
    </location>
    <ligand>
        <name>substrate</name>
    </ligand>
</feature>
<dbReference type="SUPFAM" id="SSF53927">
    <property type="entry name" value="Cytidine deaminase-like"/>
    <property type="match status" value="1"/>
</dbReference>
<feature type="binding site" evidence="14">
    <location>
        <position position="299"/>
    </location>
    <ligand>
        <name>substrate</name>
    </ligand>
</feature>
<feature type="binding site" evidence="14">
    <location>
        <position position="159"/>
    </location>
    <ligand>
        <name>NADP(+)</name>
        <dbReference type="ChEBI" id="CHEBI:58349"/>
    </ligand>
</feature>
<comment type="pathway">
    <text evidence="3 12">Cofactor biosynthesis; riboflavin biosynthesis; 5-amino-6-(D-ribitylamino)uracil from GTP: step 3/4.</text>
</comment>
<organism evidence="17 18">
    <name type="scientific">Plesiocystis pacifica SIR-1</name>
    <dbReference type="NCBI Taxonomy" id="391625"/>
    <lineage>
        <taxon>Bacteria</taxon>
        <taxon>Pseudomonadati</taxon>
        <taxon>Myxococcota</taxon>
        <taxon>Polyangia</taxon>
        <taxon>Nannocystales</taxon>
        <taxon>Nannocystaceae</taxon>
        <taxon>Plesiocystis</taxon>
    </lineage>
</organism>
<dbReference type="GO" id="GO:0009231">
    <property type="term" value="P:riboflavin biosynthetic process"/>
    <property type="evidence" value="ECO:0007669"/>
    <property type="project" value="UniProtKB-UniPathway"/>
</dbReference>
<keyword evidence="7 12" id="KW-0479">Metal-binding</keyword>
<dbReference type="OrthoDB" id="9800865at2"/>
<dbReference type="GO" id="GO:0050661">
    <property type="term" value="F:NADP binding"/>
    <property type="evidence" value="ECO:0007669"/>
    <property type="project" value="InterPro"/>
</dbReference>
<dbReference type="PANTHER" id="PTHR38011:SF7">
    <property type="entry name" value="2,5-DIAMINO-6-RIBOSYLAMINO-4(3H)-PYRIMIDINONE 5'-PHOSPHATE REDUCTASE"/>
    <property type="match status" value="1"/>
</dbReference>
<dbReference type="AlphaFoldDB" id="A6G9U4"/>
<dbReference type="PROSITE" id="PS51747">
    <property type="entry name" value="CYT_DCMP_DEAMINASES_2"/>
    <property type="match status" value="1"/>
</dbReference>
<feature type="binding site" evidence="14">
    <location>
        <position position="209"/>
    </location>
    <ligand>
        <name>substrate</name>
    </ligand>
</feature>
<keyword evidence="12" id="KW-0378">Hydrolase</keyword>
<dbReference type="eggNOG" id="COG1985">
    <property type="taxonomic scope" value="Bacteria"/>
</dbReference>
<feature type="binding site" evidence="14">
    <location>
        <position position="175"/>
    </location>
    <ligand>
        <name>NADP(+)</name>
        <dbReference type="ChEBI" id="CHEBI:58349"/>
    </ligand>
</feature>
<feature type="binding site" evidence="14">
    <location>
        <begin position="301"/>
        <end position="307"/>
    </location>
    <ligand>
        <name>NADP(+)</name>
        <dbReference type="ChEBI" id="CHEBI:58349"/>
    </ligand>
</feature>
<dbReference type="InterPro" id="IPR004794">
    <property type="entry name" value="Eubact_RibD"/>
</dbReference>
<feature type="binding site" evidence="15">
    <location>
        <position position="80"/>
    </location>
    <ligand>
        <name>Zn(2+)</name>
        <dbReference type="ChEBI" id="CHEBI:29105"/>
        <note>catalytic</note>
    </ligand>
</feature>
<dbReference type="InterPro" id="IPR011549">
    <property type="entry name" value="RibD_C"/>
</dbReference>
<dbReference type="eggNOG" id="COG0117">
    <property type="taxonomic scope" value="Bacteria"/>
</dbReference>
<accession>A6G9U4</accession>
<dbReference type="EMBL" id="ABCS01000047">
    <property type="protein sequence ID" value="EDM77380.1"/>
    <property type="molecule type" value="Genomic_DNA"/>
</dbReference>
<feature type="binding site" evidence="15">
    <location>
        <position position="55"/>
    </location>
    <ligand>
        <name>Zn(2+)</name>
        <dbReference type="ChEBI" id="CHEBI:29105"/>
        <note>catalytic</note>
    </ligand>
</feature>
<evidence type="ECO:0000256" key="5">
    <source>
        <dbReference type="ARBA" id="ARBA00007417"/>
    </source>
</evidence>
<dbReference type="PANTHER" id="PTHR38011">
    <property type="entry name" value="DIHYDROFOLATE REDUCTASE FAMILY PROTEIN (AFU_ORTHOLOGUE AFUA_8G06820)"/>
    <property type="match status" value="1"/>
</dbReference>
<name>A6G9U4_9BACT</name>
<evidence type="ECO:0000313" key="17">
    <source>
        <dbReference type="EMBL" id="EDM77380.1"/>
    </source>
</evidence>
<protein>
    <recommendedName>
        <fullName evidence="12">Riboflavin biosynthesis protein RibD</fullName>
    </recommendedName>
    <domain>
        <recommendedName>
            <fullName evidence="12">Diaminohydroxyphosphoribosylaminopyrimidine deaminase</fullName>
            <shortName evidence="12">DRAP deaminase</shortName>
            <ecNumber evidence="12">3.5.4.26</ecNumber>
        </recommendedName>
        <alternativeName>
            <fullName evidence="12">Riboflavin-specific deaminase</fullName>
        </alternativeName>
    </domain>
    <domain>
        <recommendedName>
            <fullName evidence="12">5-amino-6-(5-phosphoribosylamino)uracil reductase</fullName>
            <ecNumber evidence="12">1.1.1.193</ecNumber>
        </recommendedName>
        <alternativeName>
            <fullName evidence="12">HTP reductase</fullName>
        </alternativeName>
    </domain>
</protein>
<dbReference type="PROSITE" id="PS00903">
    <property type="entry name" value="CYT_DCMP_DEAMINASES_1"/>
    <property type="match status" value="1"/>
</dbReference>
<dbReference type="GO" id="GO:0008270">
    <property type="term" value="F:zinc ion binding"/>
    <property type="evidence" value="ECO:0007669"/>
    <property type="project" value="InterPro"/>
</dbReference>
<feature type="active site" description="Proton donor" evidence="13">
    <location>
        <position position="57"/>
    </location>
</feature>
<dbReference type="InterPro" id="IPR016193">
    <property type="entry name" value="Cytidine_deaminase-like"/>
</dbReference>
<feature type="binding site" evidence="14">
    <location>
        <position position="205"/>
    </location>
    <ligand>
        <name>NADP(+)</name>
        <dbReference type="ChEBI" id="CHEBI:58349"/>
    </ligand>
</feature>
<evidence type="ECO:0000256" key="2">
    <source>
        <dbReference type="ARBA" id="ARBA00004882"/>
    </source>
</evidence>
<keyword evidence="10 12" id="KW-0560">Oxidoreductase</keyword>
<dbReference type="CDD" id="cd01284">
    <property type="entry name" value="Riboflavin_deaminase-reductase"/>
    <property type="match status" value="1"/>
</dbReference>
<evidence type="ECO:0000256" key="6">
    <source>
        <dbReference type="ARBA" id="ARBA00022619"/>
    </source>
</evidence>
<evidence type="ECO:0000256" key="7">
    <source>
        <dbReference type="ARBA" id="ARBA00022723"/>
    </source>
</evidence>
<evidence type="ECO:0000256" key="3">
    <source>
        <dbReference type="ARBA" id="ARBA00004910"/>
    </source>
</evidence>
<gene>
    <name evidence="17" type="ORF">PPSIR1_09920</name>
</gene>
<dbReference type="EC" id="1.1.1.193" evidence="12"/>
<dbReference type="Proteomes" id="UP000005801">
    <property type="component" value="Unassembled WGS sequence"/>
</dbReference>
<comment type="similarity">
    <text evidence="5 12">In the C-terminal section; belongs to the HTP reductase family.</text>
</comment>
<evidence type="ECO:0000256" key="8">
    <source>
        <dbReference type="ARBA" id="ARBA00022833"/>
    </source>
</evidence>
<dbReference type="GO" id="GO:0008835">
    <property type="term" value="F:diaminohydroxyphosphoribosylaminopyrimidine deaminase activity"/>
    <property type="evidence" value="ECO:0007669"/>
    <property type="project" value="UniProtKB-EC"/>
</dbReference>
<evidence type="ECO:0000259" key="16">
    <source>
        <dbReference type="PROSITE" id="PS51747"/>
    </source>
</evidence>
<dbReference type="Gene3D" id="3.40.140.10">
    <property type="entry name" value="Cytidine Deaminase, domain 2"/>
    <property type="match status" value="1"/>
</dbReference>
<evidence type="ECO:0000313" key="18">
    <source>
        <dbReference type="Proteomes" id="UP000005801"/>
    </source>
</evidence>
<evidence type="ECO:0000256" key="1">
    <source>
        <dbReference type="ARBA" id="ARBA00002151"/>
    </source>
</evidence>
<evidence type="ECO:0000256" key="14">
    <source>
        <dbReference type="PIRSR" id="PIRSR006769-2"/>
    </source>
</evidence>
<comment type="catalytic activity">
    <reaction evidence="12">
        <text>2,5-diamino-6-hydroxy-4-(5-phosphoribosylamino)-pyrimidine + H2O + H(+) = 5-amino-6-(5-phospho-D-ribosylamino)uracil + NH4(+)</text>
        <dbReference type="Rhea" id="RHEA:21868"/>
        <dbReference type="ChEBI" id="CHEBI:15377"/>
        <dbReference type="ChEBI" id="CHEBI:15378"/>
        <dbReference type="ChEBI" id="CHEBI:28938"/>
        <dbReference type="ChEBI" id="CHEBI:58453"/>
        <dbReference type="ChEBI" id="CHEBI:58614"/>
        <dbReference type="EC" id="3.5.4.26"/>
    </reaction>
</comment>
<feature type="binding site" evidence="15">
    <location>
        <position position="89"/>
    </location>
    <ligand>
        <name>Zn(2+)</name>
        <dbReference type="ChEBI" id="CHEBI:29105"/>
        <note>catalytic</note>
    </ligand>
</feature>
<dbReference type="Gene3D" id="3.40.430.10">
    <property type="entry name" value="Dihydrofolate Reductase, subunit A"/>
    <property type="match status" value="1"/>
</dbReference>
<evidence type="ECO:0000256" key="4">
    <source>
        <dbReference type="ARBA" id="ARBA00005259"/>
    </source>
</evidence>
<dbReference type="InterPro" id="IPR024072">
    <property type="entry name" value="DHFR-like_dom_sf"/>
</dbReference>
<dbReference type="SUPFAM" id="SSF53597">
    <property type="entry name" value="Dihydrofolate reductase-like"/>
    <property type="match status" value="1"/>
</dbReference>
<keyword evidence="9 12" id="KW-0521">NADP</keyword>
<dbReference type="RefSeq" id="WP_006973486.1">
    <property type="nucleotide sequence ID" value="NZ_ABCS01000047.1"/>
</dbReference>
<comment type="pathway">
    <text evidence="2 12">Cofactor biosynthesis; riboflavin biosynthesis; 5-amino-6-(D-ribitylamino)uracil from GTP: step 2/4.</text>
</comment>
<feature type="binding site" evidence="14">
    <location>
        <position position="212"/>
    </location>
    <ligand>
        <name>substrate</name>
    </ligand>
</feature>
<comment type="similarity">
    <text evidence="4 12">In the N-terminal section; belongs to the cytidine and deoxycytidylate deaminase family.</text>
</comment>
<evidence type="ECO:0000256" key="11">
    <source>
        <dbReference type="ARBA" id="ARBA00023268"/>
    </source>
</evidence>
<dbReference type="NCBIfam" id="TIGR00326">
    <property type="entry name" value="eubact_ribD"/>
    <property type="match status" value="1"/>
</dbReference>
<comment type="cofactor">
    <cofactor evidence="12 15">
        <name>Zn(2+)</name>
        <dbReference type="ChEBI" id="CHEBI:29105"/>
    </cofactor>
    <text evidence="12 15">Binds 1 zinc ion.</text>
</comment>
<keyword evidence="11" id="KW-0511">Multifunctional enzyme</keyword>
<feature type="binding site" evidence="14">
    <location>
        <position position="226"/>
    </location>
    <ligand>
        <name>NADP(+)</name>
        <dbReference type="ChEBI" id="CHEBI:58349"/>
    </ligand>
</feature>